<accession>T0F185</accession>
<evidence type="ECO:0000313" key="4">
    <source>
        <dbReference type="EMBL" id="EPZ92175.1"/>
    </source>
</evidence>
<feature type="compositionally biased region" description="Basic and acidic residues" evidence="2">
    <location>
        <begin position="956"/>
        <end position="974"/>
    </location>
</feature>
<dbReference type="InterPro" id="IPR027417">
    <property type="entry name" value="P-loop_NTPase"/>
</dbReference>
<dbReference type="AlphaFoldDB" id="T0F185"/>
<gene>
    <name evidence="4" type="ORF">N207_04300</name>
</gene>
<dbReference type="PATRIC" id="fig|1355531.3.peg.1635"/>
<proteinExistence type="predicted"/>
<dbReference type="Proteomes" id="UP000015605">
    <property type="component" value="Unassembled WGS sequence"/>
</dbReference>
<dbReference type="CDD" id="cd00267">
    <property type="entry name" value="ABC_ATPase"/>
    <property type="match status" value="1"/>
</dbReference>
<dbReference type="RefSeq" id="WP_021310692.1">
    <property type="nucleotide sequence ID" value="NZ_AUSS01000036.1"/>
</dbReference>
<feature type="coiled-coil region" evidence="1">
    <location>
        <begin position="322"/>
        <end position="367"/>
    </location>
</feature>
<reference evidence="4 5" key="1">
    <citation type="journal article" date="2013" name="Genome Announc.">
        <title>Multiple genome sequences of Helicobacter pylori strains of diverse disease and antibiotic resistance backgrounds from Malaysia.</title>
        <authorList>
            <person name="Rehvathy V."/>
            <person name="Tan M.H."/>
            <person name="Gunaletchumy S.P."/>
            <person name="Teh X."/>
            <person name="Wang S."/>
            <person name="Baybayan P."/>
            <person name="Singh S."/>
            <person name="Ashby M."/>
            <person name="Kaakoush N.O."/>
            <person name="Mitchell H.M."/>
            <person name="Croft L.J."/>
            <person name="Goh K.L."/>
            <person name="Loke M.F."/>
            <person name="Vadivelu J."/>
        </authorList>
    </citation>
    <scope>NUCLEOTIDE SEQUENCE [LARGE SCALE GENOMIC DNA]</scope>
    <source>
        <strain evidence="4 5">UM114</strain>
    </source>
</reference>
<evidence type="ECO:0000256" key="1">
    <source>
        <dbReference type="SAM" id="Coils"/>
    </source>
</evidence>
<evidence type="ECO:0000259" key="3">
    <source>
        <dbReference type="Pfam" id="PF13304"/>
    </source>
</evidence>
<sequence length="1061" mass="125251">MEFYKRVLKLHHFRNLGRNLPAELLLNSSFEKHGELVILVGENNVGKSNVLEALKIFNDADVKLCNENDYFKTHESKEATLSLEEETILDHKITGFSCVDLKIQTKEINEGLKELSKTLIIYPFEKHVEALGEQCNNSVSIPINNNDYSNICTFVSNFTNFTVSYDQLKPFLHFYKEKLKLSELVTEYANAANNLLFKELVKHLSGSSELIKTFCQCIKEIIKSNTPNKKCNSDDFFVMGEHKQNQLAKIYSHFEKLSKNEIKPKDVEYISKRIEALDEIFKDSNTKFTPKIEVLQNKQSQERPSELIKDIIKEIDEKYPINENFKQQFEEFESNIINLNEKIKNSLKDLDEMRKNFERKKESLIREIEYYCESECNSEKESKINYDVLLDNIQQTCKSYIASHSVTDAFKDKKYMICKICLNQIDLLWDPKIKLYRHNELLESAEKSLWESIKILDNESGARLFPKNIDEIKDKFEDNREKFKQSKNYSEFAEYCRECNPYTAFGFHLNKGSSHEFNKFVPDMKEYKELKITDNDLKTALFTILDYSSPSEFNQSDWFFRNSLFRKMDFHPNTIWKTFWNILNYKKFDQKNLKYEQALEIMFNKNNDLEIYSIFNKLFNIPEKYLQEINQESLKEIKQSKYPFNIEAKGEYNNKVWQLEFFNDKGYLLFKVNFTEILENITEIMEYNMQLKMDSSIAKEFNELLAIAQDSPQDNYQLKIRVQHNNKFFREKYAPYEIKLEIHDCRKSHNQKPIILSEQSTGFQWAFNFMFGFLYNVGSNFSFNKNIIYVMDEPATHLSVPARKEFRKFLKEYAHKNHVTFVLATHDPFLVDTDHLDEIRIVEKETEGSAIKNSFNYPLNDASKDSDALYQIKRSLGVGQHVFHNPQKHRIIFVEGITDYCYLSAFKLYFNERKFKNNPFYFTFLPISGLKNDSNDMEKTIQKLCELDNNPIVLTDDDRKDGSDPQKAKSEQFKNTNEEMLKPITILQLSKCDENFKQIEDCFSANDRKKYATNKRMELAMAFKTRLLYGGKDDVVSEETKKNFKKLFEWITKACNDSKTG</sequence>
<comment type="caution">
    <text evidence="4">The sequence shown here is derived from an EMBL/GenBank/DDBJ whole genome shotgun (WGS) entry which is preliminary data.</text>
</comment>
<dbReference type="Pfam" id="PF13304">
    <property type="entry name" value="AAA_21"/>
    <property type="match status" value="1"/>
</dbReference>
<evidence type="ECO:0000313" key="5">
    <source>
        <dbReference type="Proteomes" id="UP000015605"/>
    </source>
</evidence>
<evidence type="ECO:0000256" key="2">
    <source>
        <dbReference type="SAM" id="MobiDB-lite"/>
    </source>
</evidence>
<dbReference type="Gene3D" id="3.40.50.300">
    <property type="entry name" value="P-loop containing nucleotide triphosphate hydrolases"/>
    <property type="match status" value="1"/>
</dbReference>
<name>T0F185_HELPX</name>
<feature type="domain" description="ATPase AAA-type core" evidence="3">
    <location>
        <begin position="511"/>
        <end position="832"/>
    </location>
</feature>
<feature type="region of interest" description="Disordered" evidence="2">
    <location>
        <begin position="954"/>
        <end position="974"/>
    </location>
</feature>
<dbReference type="SUPFAM" id="SSF52540">
    <property type="entry name" value="P-loop containing nucleoside triphosphate hydrolases"/>
    <property type="match status" value="1"/>
</dbReference>
<dbReference type="EMBL" id="AUSS01000036">
    <property type="protein sequence ID" value="EPZ92175.1"/>
    <property type="molecule type" value="Genomic_DNA"/>
</dbReference>
<dbReference type="InterPro" id="IPR003959">
    <property type="entry name" value="ATPase_AAA_core"/>
</dbReference>
<protein>
    <submittedName>
        <fullName evidence="4">ABC transporter ATPase</fullName>
    </submittedName>
</protein>
<keyword evidence="1" id="KW-0175">Coiled coil</keyword>
<organism evidence="4 5">
    <name type="scientific">Helicobacter pylori UM114</name>
    <dbReference type="NCBI Taxonomy" id="1355531"/>
    <lineage>
        <taxon>Bacteria</taxon>
        <taxon>Pseudomonadati</taxon>
        <taxon>Campylobacterota</taxon>
        <taxon>Epsilonproteobacteria</taxon>
        <taxon>Campylobacterales</taxon>
        <taxon>Helicobacteraceae</taxon>
        <taxon>Helicobacter</taxon>
    </lineage>
</organism>